<name>A0A6G9GYW4_9ACTN</name>
<accession>A0A6G9GYW4</accession>
<dbReference type="Pfam" id="PF10138">
    <property type="entry name" value="vWA-TerF-like"/>
    <property type="match status" value="1"/>
</dbReference>
<feature type="domain" description="VWFA" evidence="2">
    <location>
        <begin position="236"/>
        <end position="426"/>
    </location>
</feature>
<dbReference type="InterPro" id="IPR019303">
    <property type="entry name" value="vWA_TerF_C"/>
</dbReference>
<reference evidence="3 4" key="1">
    <citation type="submission" date="2020-03" db="EMBL/GenBank/DDBJ databases">
        <title>A novel species.</title>
        <authorList>
            <person name="Gao J."/>
        </authorList>
    </citation>
    <scope>NUCLEOTIDE SEQUENCE [LARGE SCALE GENOMIC DNA]</scope>
    <source>
        <strain evidence="3 4">QMT-12</strain>
    </source>
</reference>
<dbReference type="RefSeq" id="WP_167028301.1">
    <property type="nucleotide sequence ID" value="NZ_CP050177.1"/>
</dbReference>
<gene>
    <name evidence="3" type="ORF">HA039_12735</name>
</gene>
<dbReference type="AlphaFoldDB" id="A0A6G9GYW4"/>
<dbReference type="Pfam" id="PF02342">
    <property type="entry name" value="TerD"/>
    <property type="match status" value="1"/>
</dbReference>
<dbReference type="KEGG" id="slia:HA039_12735"/>
<dbReference type="InterPro" id="IPR002035">
    <property type="entry name" value="VWF_A"/>
</dbReference>
<organism evidence="3 4">
    <name type="scientific">Streptomyces liangshanensis</name>
    <dbReference type="NCBI Taxonomy" id="2717324"/>
    <lineage>
        <taxon>Bacteria</taxon>
        <taxon>Bacillati</taxon>
        <taxon>Actinomycetota</taxon>
        <taxon>Actinomycetes</taxon>
        <taxon>Kitasatosporales</taxon>
        <taxon>Streptomycetaceae</taxon>
        <taxon>Streptomyces</taxon>
    </lineage>
</organism>
<dbReference type="PANTHER" id="PTHR32097:SF4">
    <property type="entry name" value="GENERAL STRESS PROTEIN 16U"/>
    <property type="match status" value="1"/>
</dbReference>
<dbReference type="InterPro" id="IPR003325">
    <property type="entry name" value="TerD"/>
</dbReference>
<keyword evidence="4" id="KW-1185">Reference proteome</keyword>
<dbReference type="PANTHER" id="PTHR32097">
    <property type="entry name" value="CAMP-BINDING PROTEIN 1-RELATED"/>
    <property type="match status" value="1"/>
</dbReference>
<dbReference type="Proteomes" id="UP000501179">
    <property type="component" value="Chromosome"/>
</dbReference>
<dbReference type="PROSITE" id="PS50234">
    <property type="entry name" value="VWFA"/>
    <property type="match status" value="1"/>
</dbReference>
<evidence type="ECO:0000256" key="1">
    <source>
        <dbReference type="ARBA" id="ARBA00008775"/>
    </source>
</evidence>
<evidence type="ECO:0000259" key="2">
    <source>
        <dbReference type="PROSITE" id="PS50234"/>
    </source>
</evidence>
<dbReference type="CDD" id="cd06974">
    <property type="entry name" value="TerD_like"/>
    <property type="match status" value="1"/>
</dbReference>
<dbReference type="EMBL" id="CP050177">
    <property type="protein sequence ID" value="QIQ03077.1"/>
    <property type="molecule type" value="Genomic_DNA"/>
</dbReference>
<dbReference type="InterPro" id="IPR036465">
    <property type="entry name" value="vWFA_dom_sf"/>
</dbReference>
<comment type="similarity">
    <text evidence="1">Belongs to the CAPAB/TerDEXZ family.</text>
</comment>
<dbReference type="InterPro" id="IPR051324">
    <property type="entry name" value="Stress/Tellurium_Resist"/>
</dbReference>
<protein>
    <submittedName>
        <fullName evidence="3">Stress response protein</fullName>
    </submittedName>
</protein>
<sequence length="444" mass="47215">MTHLAKGANIPLSATELRATLTWRPGPGVPDVDASALVLDGRRRVRGDDDLVFYNQPVHPSGAVVREPGRPGEECLGLDLGRVPDEVVSVVLAASADGGPFGRVPGLRLQVTDAGTGAMVVAFDIGDATTETAFVFGEVYRRADGWRFRAVGQGYASGLAGLATDFGVAVADEEPGPEALSPQPSPVSLPSSRLKKARLISMEKRLADEGHAELLSYTKKAAVPLERHGLAEHTARVALCLDMSASMSDLYEAGHVQALAERVLALALRLDDNGEVDVFPFATFAEEAGAMGPDDYRGRIGTLYQEADVGASTDYGEAMGLVRGRYVGSADSRSVPLLAGPGAGEPPVFVLFVTDGATSEKEVALEHLRSSSYEPVFWQFMAIGEPDEFEFLADLSARPGPYLDNIGFFSVRDPAGLTDDQLYELLLARYPGWLAAARGRGLTP</sequence>
<evidence type="ECO:0000313" key="4">
    <source>
        <dbReference type="Proteomes" id="UP000501179"/>
    </source>
</evidence>
<dbReference type="SUPFAM" id="SSF53300">
    <property type="entry name" value="vWA-like"/>
    <property type="match status" value="1"/>
</dbReference>
<dbReference type="Gene3D" id="2.60.60.30">
    <property type="entry name" value="sav2460 like domains"/>
    <property type="match status" value="1"/>
</dbReference>
<proteinExistence type="inferred from homology"/>
<evidence type="ECO:0000313" key="3">
    <source>
        <dbReference type="EMBL" id="QIQ03077.1"/>
    </source>
</evidence>